<reference evidence="2" key="1">
    <citation type="journal article" date="2015" name="PeerJ">
        <title>First genomic representation of candidate bacterial phylum KSB3 points to enhanced environmental sensing as a trigger of wastewater bulking.</title>
        <authorList>
            <person name="Sekiguchi Y."/>
            <person name="Ohashi A."/>
            <person name="Parks D.H."/>
            <person name="Yamauchi T."/>
            <person name="Tyson G.W."/>
            <person name="Hugenholtz P."/>
        </authorList>
    </citation>
    <scope>NUCLEOTIDE SEQUENCE [LARGE SCALE GENOMIC DNA]</scope>
</reference>
<gene>
    <name evidence="2" type="ORF">U14_00727</name>
</gene>
<dbReference type="InterPro" id="IPR011089">
    <property type="entry name" value="GmrSD_C"/>
</dbReference>
<dbReference type="HOGENOM" id="CLU_1233038_0_0_0"/>
<accession>A0A0S6VVW1</accession>
<organism evidence="2">
    <name type="scientific">Candidatus Moduliflexus flocculans</name>
    <dbReference type="NCBI Taxonomy" id="1499966"/>
    <lineage>
        <taxon>Bacteria</taxon>
        <taxon>Candidatus Moduliflexota</taxon>
        <taxon>Candidatus Moduliflexia</taxon>
        <taxon>Candidatus Moduliflexales</taxon>
        <taxon>Candidatus Moduliflexaceae</taxon>
    </lineage>
</organism>
<evidence type="ECO:0000313" key="2">
    <source>
        <dbReference type="EMBL" id="GAK49505.1"/>
    </source>
</evidence>
<name>A0A0S6VVW1_9BACT</name>
<dbReference type="AlphaFoldDB" id="A0A0S6VVW1"/>
<feature type="domain" description="GmrSD restriction endonucleases C-terminal" evidence="1">
    <location>
        <begin position="47"/>
        <end position="162"/>
    </location>
</feature>
<dbReference type="PANTHER" id="PTHR35149">
    <property type="entry name" value="SLL5132 PROTEIN"/>
    <property type="match status" value="1"/>
</dbReference>
<dbReference type="STRING" id="1499966.U14_00727"/>
<dbReference type="EMBL" id="DF820455">
    <property type="protein sequence ID" value="GAK49505.1"/>
    <property type="molecule type" value="Genomic_DNA"/>
</dbReference>
<sequence length="224" mass="26855">MLHRRLWNLRSIDYNTMSYAIFQLIKKVRNKPITELTEILTRQLKSDNETFRNSRYSFRLHMMNQKHVKNILARLTAYVEEQSGLSSHYLEYINRKNRYEIEHIWADKPERHQDEFTTAEEFDQHRNLIGGLLLLPKSFNASYGALRYEEKLPHYYGQNLLAQSLNQQTYSHNPGFLRFIQDSGLAFQPYASFQKRHMLERQALYQEIAERIWNPDLIKAELEA</sequence>
<keyword evidence="3" id="KW-1185">Reference proteome</keyword>
<evidence type="ECO:0000259" key="1">
    <source>
        <dbReference type="Pfam" id="PF07510"/>
    </source>
</evidence>
<dbReference type="Proteomes" id="UP000030700">
    <property type="component" value="Unassembled WGS sequence"/>
</dbReference>
<dbReference type="PANTHER" id="PTHR35149:SF2">
    <property type="entry name" value="DUF262 DOMAIN-CONTAINING PROTEIN"/>
    <property type="match status" value="1"/>
</dbReference>
<protein>
    <recommendedName>
        <fullName evidence="1">GmrSD restriction endonucleases C-terminal domain-containing protein</fullName>
    </recommendedName>
</protein>
<evidence type="ECO:0000313" key="3">
    <source>
        <dbReference type="Proteomes" id="UP000030700"/>
    </source>
</evidence>
<dbReference type="Pfam" id="PF07510">
    <property type="entry name" value="GmrSD_C"/>
    <property type="match status" value="1"/>
</dbReference>
<proteinExistence type="predicted"/>